<proteinExistence type="predicted"/>
<protein>
    <submittedName>
        <fullName evidence="2">Uncharacterized protein</fullName>
    </submittedName>
</protein>
<dbReference type="STRING" id="212818.A0A0D1Z8T0"/>
<feature type="compositionally biased region" description="Polar residues" evidence="1">
    <location>
        <begin position="42"/>
        <end position="53"/>
    </location>
</feature>
<name>A0A0D1Z8T0_EXOME</name>
<feature type="compositionally biased region" description="Low complexity" evidence="1">
    <location>
        <begin position="32"/>
        <end position="41"/>
    </location>
</feature>
<feature type="region of interest" description="Disordered" evidence="1">
    <location>
        <begin position="19"/>
        <end position="53"/>
    </location>
</feature>
<evidence type="ECO:0000313" key="2">
    <source>
        <dbReference type="EMBL" id="KIV91117.1"/>
    </source>
</evidence>
<sequence length="53" mass="5915">MNVPKFNEREKALENEYIRKREAEKFKPAPQPGANQGAPKQTGNSGQTTGNQK</sequence>
<dbReference type="VEuPathDB" id="FungiDB:PV10_05694"/>
<evidence type="ECO:0000313" key="3">
    <source>
        <dbReference type="Proteomes" id="UP000054302"/>
    </source>
</evidence>
<dbReference type="RefSeq" id="XP_016222691.1">
    <property type="nucleotide sequence ID" value="XM_016370398.1"/>
</dbReference>
<dbReference type="EMBL" id="KN847523">
    <property type="protein sequence ID" value="KIV91117.1"/>
    <property type="molecule type" value="Genomic_DNA"/>
</dbReference>
<dbReference type="AlphaFoldDB" id="A0A0D1Z8T0"/>
<organism evidence="2 3">
    <name type="scientific">Exophiala mesophila</name>
    <name type="common">Black yeast-like fungus</name>
    <dbReference type="NCBI Taxonomy" id="212818"/>
    <lineage>
        <taxon>Eukaryota</taxon>
        <taxon>Fungi</taxon>
        <taxon>Dikarya</taxon>
        <taxon>Ascomycota</taxon>
        <taxon>Pezizomycotina</taxon>
        <taxon>Eurotiomycetes</taxon>
        <taxon>Chaetothyriomycetidae</taxon>
        <taxon>Chaetothyriales</taxon>
        <taxon>Herpotrichiellaceae</taxon>
        <taxon>Exophiala</taxon>
    </lineage>
</organism>
<reference evidence="2 3" key="1">
    <citation type="submission" date="2015-01" db="EMBL/GenBank/DDBJ databases">
        <title>The Genome Sequence of Exophiala mesophila CBS40295.</title>
        <authorList>
            <consortium name="The Broad Institute Genomics Platform"/>
            <person name="Cuomo C."/>
            <person name="de Hoog S."/>
            <person name="Gorbushina A."/>
            <person name="Stielow B."/>
            <person name="Teixiera M."/>
            <person name="Abouelleil A."/>
            <person name="Chapman S.B."/>
            <person name="Priest M."/>
            <person name="Young S.K."/>
            <person name="Wortman J."/>
            <person name="Nusbaum C."/>
            <person name="Birren B."/>
        </authorList>
    </citation>
    <scope>NUCLEOTIDE SEQUENCE [LARGE SCALE GENOMIC DNA]</scope>
    <source>
        <strain evidence="2 3">CBS 40295</strain>
    </source>
</reference>
<accession>A0A0D1Z8T0</accession>
<dbReference type="GeneID" id="27323539"/>
<dbReference type="HOGENOM" id="CLU_206733_0_0_1"/>
<dbReference type="Proteomes" id="UP000054302">
    <property type="component" value="Unassembled WGS sequence"/>
</dbReference>
<evidence type="ECO:0000256" key="1">
    <source>
        <dbReference type="SAM" id="MobiDB-lite"/>
    </source>
</evidence>
<dbReference type="OMA" id="MNVPKFN"/>
<gene>
    <name evidence="2" type="ORF">PV10_05694</name>
</gene>
<keyword evidence="3" id="KW-1185">Reference proteome</keyword>